<evidence type="ECO:0000313" key="1">
    <source>
        <dbReference type="EMBL" id="GFR89731.1"/>
    </source>
</evidence>
<dbReference type="AlphaFoldDB" id="A0AAV4GXA2"/>
<organism evidence="1 2">
    <name type="scientific">Elysia marginata</name>
    <dbReference type="NCBI Taxonomy" id="1093978"/>
    <lineage>
        <taxon>Eukaryota</taxon>
        <taxon>Metazoa</taxon>
        <taxon>Spiralia</taxon>
        <taxon>Lophotrochozoa</taxon>
        <taxon>Mollusca</taxon>
        <taxon>Gastropoda</taxon>
        <taxon>Heterobranchia</taxon>
        <taxon>Euthyneura</taxon>
        <taxon>Panpulmonata</taxon>
        <taxon>Sacoglossa</taxon>
        <taxon>Placobranchoidea</taxon>
        <taxon>Plakobranchidae</taxon>
        <taxon>Elysia</taxon>
    </lineage>
</organism>
<dbReference type="Proteomes" id="UP000762676">
    <property type="component" value="Unassembled WGS sequence"/>
</dbReference>
<proteinExistence type="predicted"/>
<protein>
    <submittedName>
        <fullName evidence="1">Uncharacterized protein</fullName>
    </submittedName>
</protein>
<evidence type="ECO:0000313" key="2">
    <source>
        <dbReference type="Proteomes" id="UP000762676"/>
    </source>
</evidence>
<accession>A0AAV4GXA2</accession>
<comment type="caution">
    <text evidence="1">The sequence shown here is derived from an EMBL/GenBank/DDBJ whole genome shotgun (WGS) entry which is preliminary data.</text>
</comment>
<reference evidence="1 2" key="1">
    <citation type="journal article" date="2021" name="Elife">
        <title>Chloroplast acquisition without the gene transfer in kleptoplastic sea slugs, Plakobranchus ocellatus.</title>
        <authorList>
            <person name="Maeda T."/>
            <person name="Takahashi S."/>
            <person name="Yoshida T."/>
            <person name="Shimamura S."/>
            <person name="Takaki Y."/>
            <person name="Nagai Y."/>
            <person name="Toyoda A."/>
            <person name="Suzuki Y."/>
            <person name="Arimoto A."/>
            <person name="Ishii H."/>
            <person name="Satoh N."/>
            <person name="Nishiyama T."/>
            <person name="Hasebe M."/>
            <person name="Maruyama T."/>
            <person name="Minagawa J."/>
            <person name="Obokata J."/>
            <person name="Shigenobu S."/>
        </authorList>
    </citation>
    <scope>NUCLEOTIDE SEQUENCE [LARGE SCALE GENOMIC DNA]</scope>
</reference>
<keyword evidence="2" id="KW-1185">Reference proteome</keyword>
<sequence>MDPSGTKKKGTVVGDSEWDCGEGAVERCLSVEMNPNQQNTGQYGKLLQLSQAPDGSERIEPIIIYENTTQATTSLHGKGLE</sequence>
<dbReference type="EMBL" id="BMAT01001642">
    <property type="protein sequence ID" value="GFR89731.1"/>
    <property type="molecule type" value="Genomic_DNA"/>
</dbReference>
<name>A0AAV4GXA2_9GAST</name>
<gene>
    <name evidence="1" type="ORF">ElyMa_000800800</name>
</gene>